<feature type="compositionally biased region" description="Low complexity" evidence="1">
    <location>
        <begin position="115"/>
        <end position="142"/>
    </location>
</feature>
<feature type="region of interest" description="Disordered" evidence="1">
    <location>
        <begin position="265"/>
        <end position="320"/>
    </location>
</feature>
<evidence type="ECO:0000256" key="2">
    <source>
        <dbReference type="SAM" id="Phobius"/>
    </source>
</evidence>
<dbReference type="NCBIfam" id="TIGR03769">
    <property type="entry name" value="P_ac_wall_RPT"/>
    <property type="match status" value="1"/>
</dbReference>
<sequence length="592" mass="61156">MSVSAQRWRVRAGISGAAVTALIVALMPHGETAQAQDTRPVSSPVRALDVAVVDLVAGELAVGMRIDGAVATSMPEPITLEADRAHARIPSDLAFLGEVGSDVWLMPAATPESAAMPSVSATTSSSPAEAPERSAPAPTTPSREGGSDPAVREIADLVPHAPRLGWDTTGVDVVDVDGGVHWRLTEADGPGEFIAFAESDEGDQRPLFGTLPDLPAGDVLTPGSRGGVNWGFTAPGRYRLDFEVEVTLSSGARAVDETSYRIDIDSLDSAPGAEPDTSLTPPPSREVAEPADVDGQRSRLPAPTASHEPSDDEDVEPSMTTLSSSVLADGHVDIAARLIDDALDISVKDGTVTGVTEWRSFTDVVLHVRPEAQIVVPDSADFGFLGAPGDPAWVLPQAQQSGILWPGWNTEEIADGALAGPLDFSLIDAKGPGRFALFVNGSFGTPDVLFDSGDGTPDSFTVPLGTHAHGNWAFSEEGVYELTLEYAGRLPSGEQVSDRGVLAVAVGDVEPGNVTPPSSGNEPPATDLTNPPPSPDAGGSPGGGEDHGGRKPLASTGATPFPLVVSGVALLVIGALLYGLVGRRRSSGFEDS</sequence>
<reference evidence="4 5" key="1">
    <citation type="submission" date="2017-07" db="EMBL/GenBank/DDBJ databases">
        <title>Complete genome sequence of Actinoalloteichus hoggarensis DSM 45943, type strain of Actinoalloteichus hoggarensis.</title>
        <authorList>
            <person name="Ruckert C."/>
            <person name="Nouioui I."/>
            <person name="Willmese J."/>
            <person name="van Wezel G."/>
            <person name="Klenk H.-P."/>
            <person name="Kalinowski J."/>
            <person name="Zotchev S.B."/>
        </authorList>
    </citation>
    <scope>NUCLEOTIDE SEQUENCE [LARGE SCALE GENOMIC DNA]</scope>
    <source>
        <strain evidence="4 5">DSM 45943</strain>
    </source>
</reference>
<organism evidence="4 5">
    <name type="scientific">Actinoalloteichus hoggarensis</name>
    <dbReference type="NCBI Taxonomy" id="1470176"/>
    <lineage>
        <taxon>Bacteria</taxon>
        <taxon>Bacillati</taxon>
        <taxon>Actinomycetota</taxon>
        <taxon>Actinomycetes</taxon>
        <taxon>Pseudonocardiales</taxon>
        <taxon>Pseudonocardiaceae</taxon>
        <taxon>Actinoalloteichus</taxon>
    </lineage>
</organism>
<keyword evidence="2" id="KW-0812">Transmembrane</keyword>
<dbReference type="OrthoDB" id="4424311at2"/>
<dbReference type="InterPro" id="IPR022435">
    <property type="entry name" value="Surface-anchored_actinobac"/>
</dbReference>
<feature type="chain" id="PRO_5043377393" evidence="3">
    <location>
        <begin position="36"/>
        <end position="592"/>
    </location>
</feature>
<accession>A0A221W741</accession>
<name>A0A221W741_9PSEU</name>
<dbReference type="NCBIfam" id="NF038134">
    <property type="entry name" value="choice_anch_M"/>
    <property type="match status" value="2"/>
</dbReference>
<dbReference type="AlphaFoldDB" id="A0A221W741"/>
<dbReference type="KEGG" id="ahg:AHOG_19495"/>
<dbReference type="Proteomes" id="UP000204221">
    <property type="component" value="Chromosome"/>
</dbReference>
<gene>
    <name evidence="4" type="ORF">AHOG_19495</name>
</gene>
<evidence type="ECO:0000256" key="1">
    <source>
        <dbReference type="SAM" id="MobiDB-lite"/>
    </source>
</evidence>
<feature type="signal peptide" evidence="3">
    <location>
        <begin position="1"/>
        <end position="35"/>
    </location>
</feature>
<keyword evidence="2" id="KW-1133">Transmembrane helix</keyword>
<protein>
    <submittedName>
        <fullName evidence="4">Uncharacterized protein</fullName>
    </submittedName>
</protein>
<keyword evidence="5" id="KW-1185">Reference proteome</keyword>
<feature type="region of interest" description="Disordered" evidence="1">
    <location>
        <begin position="509"/>
        <end position="557"/>
    </location>
</feature>
<keyword evidence="2" id="KW-0472">Membrane</keyword>
<keyword evidence="3" id="KW-0732">Signal</keyword>
<dbReference type="EMBL" id="CP022521">
    <property type="protein sequence ID" value="ASO21521.1"/>
    <property type="molecule type" value="Genomic_DNA"/>
</dbReference>
<feature type="region of interest" description="Disordered" evidence="1">
    <location>
        <begin position="115"/>
        <end position="149"/>
    </location>
</feature>
<dbReference type="RefSeq" id="WP_157736927.1">
    <property type="nucleotide sequence ID" value="NZ_CP022521.1"/>
</dbReference>
<evidence type="ECO:0000313" key="4">
    <source>
        <dbReference type="EMBL" id="ASO21521.1"/>
    </source>
</evidence>
<evidence type="ECO:0000256" key="3">
    <source>
        <dbReference type="SAM" id="SignalP"/>
    </source>
</evidence>
<evidence type="ECO:0000313" key="5">
    <source>
        <dbReference type="Proteomes" id="UP000204221"/>
    </source>
</evidence>
<proteinExistence type="predicted"/>
<feature type="transmembrane region" description="Helical" evidence="2">
    <location>
        <begin position="561"/>
        <end position="581"/>
    </location>
</feature>